<evidence type="ECO:0000313" key="16">
    <source>
        <dbReference type="EMBL" id="MFC3913802.1"/>
    </source>
</evidence>
<keyword evidence="9" id="KW-0443">Lipid metabolism</keyword>
<dbReference type="EMBL" id="JBHSAF010000014">
    <property type="protein sequence ID" value="MFC3913802.1"/>
    <property type="molecule type" value="Genomic_DNA"/>
</dbReference>
<dbReference type="PANTHER" id="PTHR43612:SF3">
    <property type="entry name" value="TRIFUNCTIONAL ENZYME SUBUNIT ALPHA, MITOCHONDRIAL"/>
    <property type="match status" value="1"/>
</dbReference>
<dbReference type="CDD" id="cd06558">
    <property type="entry name" value="crotonase-like"/>
    <property type="match status" value="1"/>
</dbReference>
<dbReference type="InterPro" id="IPR006176">
    <property type="entry name" value="3-OHacyl-CoA_DH_NAD-bd"/>
</dbReference>
<dbReference type="InterPro" id="IPR029045">
    <property type="entry name" value="ClpP/crotonase-like_dom_sf"/>
</dbReference>
<dbReference type="GO" id="GO:0003857">
    <property type="term" value="F:(3S)-3-hydroxyacyl-CoA dehydrogenase (NAD+) activity"/>
    <property type="evidence" value="ECO:0007669"/>
    <property type="project" value="UniProtKB-EC"/>
</dbReference>
<evidence type="ECO:0000256" key="3">
    <source>
        <dbReference type="ARBA" id="ARBA00008750"/>
    </source>
</evidence>
<organism evidence="16 17">
    <name type="scientific">Pseudaeromonas sharmana</name>
    <dbReference type="NCBI Taxonomy" id="328412"/>
    <lineage>
        <taxon>Bacteria</taxon>
        <taxon>Pseudomonadati</taxon>
        <taxon>Pseudomonadota</taxon>
        <taxon>Gammaproteobacteria</taxon>
        <taxon>Aeromonadales</taxon>
        <taxon>Aeromonadaceae</taxon>
        <taxon>Pseudaeromonas</taxon>
    </lineage>
</organism>
<dbReference type="GO" id="GO:0008692">
    <property type="term" value="F:3-hydroxybutyryl-CoA epimerase activity"/>
    <property type="evidence" value="ECO:0007669"/>
    <property type="project" value="UniProtKB-EC"/>
</dbReference>
<dbReference type="SUPFAM" id="SSF48179">
    <property type="entry name" value="6-phosphogluconate dehydrogenase C-terminal domain-like"/>
    <property type="match status" value="2"/>
</dbReference>
<reference evidence="17" key="1">
    <citation type="journal article" date="2019" name="Int. J. Syst. Evol. Microbiol.">
        <title>The Global Catalogue of Microorganisms (GCM) 10K type strain sequencing project: providing services to taxonomists for standard genome sequencing and annotation.</title>
        <authorList>
            <consortium name="The Broad Institute Genomics Platform"/>
            <consortium name="The Broad Institute Genome Sequencing Center for Infectious Disease"/>
            <person name="Wu L."/>
            <person name="Ma J."/>
        </authorList>
    </citation>
    <scope>NUCLEOTIDE SEQUENCE [LARGE SCALE GENOMIC DNA]</scope>
    <source>
        <strain evidence="17">CCUG 54939</strain>
    </source>
</reference>
<dbReference type="InterPro" id="IPR008927">
    <property type="entry name" value="6-PGluconate_DH-like_C_sf"/>
</dbReference>
<comment type="similarity">
    <text evidence="2">In the central section; belongs to the 3-hydroxyacyl-CoA dehydrogenase family.</text>
</comment>
<dbReference type="InterPro" id="IPR006108">
    <property type="entry name" value="3HC_DH_C"/>
</dbReference>
<evidence type="ECO:0000256" key="11">
    <source>
        <dbReference type="ARBA" id="ARBA00023268"/>
    </source>
</evidence>
<keyword evidence="5" id="KW-0276">Fatty acid metabolism</keyword>
<dbReference type="Proteomes" id="UP001595692">
    <property type="component" value="Unassembled WGS sequence"/>
</dbReference>
<evidence type="ECO:0000256" key="4">
    <source>
        <dbReference type="ARBA" id="ARBA00012076"/>
    </source>
</evidence>
<dbReference type="RefSeq" id="WP_377152210.1">
    <property type="nucleotide sequence ID" value="NZ_JBHSAF010000014.1"/>
</dbReference>
<keyword evidence="7 16" id="KW-0560">Oxidoreductase</keyword>
<proteinExistence type="inferred from homology"/>
<dbReference type="EC" id="4.2.1.17" evidence="4"/>
<comment type="caution">
    <text evidence="16">The sequence shown here is derived from an EMBL/GenBank/DDBJ whole genome shotgun (WGS) entry which is preliminary data.</text>
</comment>
<comment type="similarity">
    <text evidence="13">Belongs to the enoyl-CoA hydratase/isomerase family.</text>
</comment>
<dbReference type="Pfam" id="PF02737">
    <property type="entry name" value="3HCDH_N"/>
    <property type="match status" value="1"/>
</dbReference>
<keyword evidence="8" id="KW-0520">NAD</keyword>
<evidence type="ECO:0000256" key="2">
    <source>
        <dbReference type="ARBA" id="ARBA00007005"/>
    </source>
</evidence>
<dbReference type="InterPro" id="IPR036291">
    <property type="entry name" value="NAD(P)-bd_dom_sf"/>
</dbReference>
<dbReference type="InterPro" id="IPR001753">
    <property type="entry name" value="Enoyl-CoA_hydra/iso"/>
</dbReference>
<dbReference type="InterPro" id="IPR006180">
    <property type="entry name" value="3-OHacyl-CoA_DH_CS"/>
</dbReference>
<evidence type="ECO:0000256" key="1">
    <source>
        <dbReference type="ARBA" id="ARBA00005005"/>
    </source>
</evidence>
<dbReference type="PROSITE" id="PS00166">
    <property type="entry name" value="ENOYL_COA_HYDRATASE"/>
    <property type="match status" value="1"/>
</dbReference>
<evidence type="ECO:0000256" key="9">
    <source>
        <dbReference type="ARBA" id="ARBA00023098"/>
    </source>
</evidence>
<evidence type="ECO:0000256" key="12">
    <source>
        <dbReference type="ARBA" id="ARBA00049556"/>
    </source>
</evidence>
<evidence type="ECO:0000256" key="5">
    <source>
        <dbReference type="ARBA" id="ARBA00022832"/>
    </source>
</evidence>
<comment type="catalytic activity">
    <reaction evidence="12">
        <text>a (3S)-3-hydroxyacyl-CoA + NAD(+) = a 3-oxoacyl-CoA + NADH + H(+)</text>
        <dbReference type="Rhea" id="RHEA:22432"/>
        <dbReference type="ChEBI" id="CHEBI:15378"/>
        <dbReference type="ChEBI" id="CHEBI:57318"/>
        <dbReference type="ChEBI" id="CHEBI:57540"/>
        <dbReference type="ChEBI" id="CHEBI:57945"/>
        <dbReference type="ChEBI" id="CHEBI:90726"/>
        <dbReference type="EC" id="1.1.1.35"/>
    </reaction>
</comment>
<evidence type="ECO:0000256" key="7">
    <source>
        <dbReference type="ARBA" id="ARBA00023002"/>
    </source>
</evidence>
<dbReference type="SUPFAM" id="SSF51735">
    <property type="entry name" value="NAD(P)-binding Rossmann-fold domains"/>
    <property type="match status" value="1"/>
</dbReference>
<dbReference type="Pfam" id="PF00725">
    <property type="entry name" value="3HCDH"/>
    <property type="match status" value="1"/>
</dbReference>
<keyword evidence="11" id="KW-0511">Multifunctional enzyme</keyword>
<name>A0ABV8CPJ1_9GAMM</name>
<dbReference type="SUPFAM" id="SSF52096">
    <property type="entry name" value="ClpP/crotonase"/>
    <property type="match status" value="1"/>
</dbReference>
<dbReference type="NCBIfam" id="NF008363">
    <property type="entry name" value="PRK11154.1"/>
    <property type="match status" value="1"/>
</dbReference>
<protein>
    <recommendedName>
        <fullName evidence="4">enoyl-CoA hydratase</fullName>
        <ecNumber evidence="4">4.2.1.17</ecNumber>
    </recommendedName>
</protein>
<keyword evidence="16" id="KW-0413">Isomerase</keyword>
<evidence type="ECO:0000259" key="15">
    <source>
        <dbReference type="Pfam" id="PF02737"/>
    </source>
</evidence>
<dbReference type="GO" id="GO:0004300">
    <property type="term" value="F:enoyl-CoA hydratase activity"/>
    <property type="evidence" value="ECO:0007669"/>
    <property type="project" value="UniProtKB-EC"/>
</dbReference>
<keyword evidence="17" id="KW-1185">Reference proteome</keyword>
<comment type="similarity">
    <text evidence="3">In the N-terminal section; belongs to the enoyl-CoA hydratase/isomerase family.</text>
</comment>
<dbReference type="PROSITE" id="PS00067">
    <property type="entry name" value="3HCDH"/>
    <property type="match status" value="1"/>
</dbReference>
<evidence type="ECO:0000313" key="17">
    <source>
        <dbReference type="Proteomes" id="UP001595692"/>
    </source>
</evidence>
<keyword evidence="6" id="KW-0442">Lipid degradation</keyword>
<dbReference type="InterPro" id="IPR050136">
    <property type="entry name" value="FA_oxidation_alpha_subunit"/>
</dbReference>
<feature type="domain" description="3-hydroxyacyl-CoA dehydrogenase NAD binding" evidence="15">
    <location>
        <begin position="309"/>
        <end position="488"/>
    </location>
</feature>
<evidence type="ECO:0000259" key="14">
    <source>
        <dbReference type="Pfam" id="PF00725"/>
    </source>
</evidence>
<dbReference type="InterPro" id="IPR018376">
    <property type="entry name" value="Enoyl-CoA_hyd/isom_CS"/>
</dbReference>
<dbReference type="Gene3D" id="3.40.50.720">
    <property type="entry name" value="NAD(P)-binding Rossmann-like Domain"/>
    <property type="match status" value="1"/>
</dbReference>
<evidence type="ECO:0000256" key="13">
    <source>
        <dbReference type="RuleBase" id="RU003707"/>
    </source>
</evidence>
<feature type="domain" description="3-hydroxyacyl-CoA dehydrogenase C-terminal" evidence="14">
    <location>
        <begin position="490"/>
        <end position="583"/>
    </location>
</feature>
<dbReference type="Gene3D" id="3.90.226.10">
    <property type="entry name" value="2-enoyl-CoA Hydratase, Chain A, domain 1"/>
    <property type="match status" value="1"/>
</dbReference>
<dbReference type="Pfam" id="PF00378">
    <property type="entry name" value="ECH_1"/>
    <property type="match status" value="1"/>
</dbReference>
<evidence type="ECO:0000256" key="6">
    <source>
        <dbReference type="ARBA" id="ARBA00022963"/>
    </source>
</evidence>
<evidence type="ECO:0000256" key="8">
    <source>
        <dbReference type="ARBA" id="ARBA00023027"/>
    </source>
</evidence>
<gene>
    <name evidence="16" type="primary">fadJ</name>
    <name evidence="16" type="ORF">ACFOSS_10035</name>
</gene>
<dbReference type="Gene3D" id="1.10.1040.50">
    <property type="match status" value="1"/>
</dbReference>
<accession>A0ABV8CPJ1</accession>
<evidence type="ECO:0000256" key="10">
    <source>
        <dbReference type="ARBA" id="ARBA00023239"/>
    </source>
</evidence>
<dbReference type="PANTHER" id="PTHR43612">
    <property type="entry name" value="TRIFUNCTIONAL ENZYME SUBUNIT ALPHA"/>
    <property type="match status" value="1"/>
</dbReference>
<keyword evidence="10 16" id="KW-0456">Lyase</keyword>
<sequence length="700" mass="75874">MSHFFNHHRQDGDIEVLTFDAPNERVNTLHQALIPEFAAWLEAMHRQPPAGIILTSAKADCFIAGADIHMLDQCADTDAATALAQQGQQMFARLAALPCPVVAAIHGSCLGGGLELALACDARIASSAAVTRLGLPEIQLGLIPGSGGTQRMPAQLGLPLALDLMLSGRQLSARAALRCKLVDEVVPMEQLLVAARRWLHSGKRQRRPVWYQQGLLRLAPLRNWVLRKARANAERKAQGQYPAIPALLQAVSDGLQQGMAQGLATEARCFGQLVCTSQSRALRHLFHLGREQRRQGPYADLTPHPVGAVGVLGGGLMGAGIATVTVMRAATAVRVKETQYAPLQRVMAHLRQALQQRVKRGQLSPRELERQAARLSGCIDYSGFQQLDLVIEAVFEELTLKQQMVSEVQQRCGERLVFASNTSSLPIHEIAAGAPYPQQVLGLHYFSPVEKMPLVEVIPHAGTDPQAVATVLALARAQGKTPVVVKDVAGFFVNRILAPYLQEAVTLLLEGEAIEEIDKALVSAGFPVGPLALLDEVGLDVVDKIGPVLVAAHGERFRPSPALATLLAQGNKGRKSGSGFYRYPHKGPKQVNAQVYDLLQVLPVRLVPLSAMAERCQWLLLNEAVRCLDEGVIASPADGDLAAIYGLGYPPFTGGPFWQMQQLGLDEVVRQLRRLEQAYGPRFAPCAGLLARVERQASFY</sequence>
<comment type="pathway">
    <text evidence="1">Lipid metabolism; fatty acid beta-oxidation.</text>
</comment>